<reference evidence="1 2" key="1">
    <citation type="submission" date="2016-11" db="EMBL/GenBank/DDBJ databases">
        <title>The macronuclear genome of Stentor coeruleus: a giant cell with tiny introns.</title>
        <authorList>
            <person name="Slabodnick M."/>
            <person name="Ruby J.G."/>
            <person name="Reiff S.B."/>
            <person name="Swart E.C."/>
            <person name="Gosai S."/>
            <person name="Prabakaran S."/>
            <person name="Witkowska E."/>
            <person name="Larue G.E."/>
            <person name="Fisher S."/>
            <person name="Freeman R.M."/>
            <person name="Gunawardena J."/>
            <person name="Chu W."/>
            <person name="Stover N.A."/>
            <person name="Gregory B.D."/>
            <person name="Nowacki M."/>
            <person name="Derisi J."/>
            <person name="Roy S.W."/>
            <person name="Marshall W.F."/>
            <person name="Sood P."/>
        </authorList>
    </citation>
    <scope>NUCLEOTIDE SEQUENCE [LARGE SCALE GENOMIC DNA]</scope>
    <source>
        <strain evidence="1">WM001</strain>
    </source>
</reference>
<comment type="caution">
    <text evidence="1">The sequence shown here is derived from an EMBL/GenBank/DDBJ whole genome shotgun (WGS) entry which is preliminary data.</text>
</comment>
<sequence length="297" mass="34958">MSFFQNPFSKNILEYEFLFQIPFAKHNFKQALDISVEFFGPNHEITNKIRFSLHDCQKKPSISIDPLCILREKTSQPKRRATRKTVSKGATNYGLDIKVDTTPWQELVNWRAKTQSETPKLKTSRDLRQKFTQLSQETNRNAAITGKLEEKLNYISKKLASLNGKSNHVEGDKKVVEKDKIKAAVKIQRAFREYIKRRQIKIEKGKQLTGYKKSDYKIIPFFLMNFDVEPPINNRHLQKNEIHIKKAEKNIQTSRGGPRIKNAKLRGLLESVIFIQKHIRGFLQRNRYKKLYYTMYH</sequence>
<dbReference type="InterPro" id="IPR000048">
    <property type="entry name" value="IQ_motif_EF-hand-BS"/>
</dbReference>
<dbReference type="CDD" id="cd23767">
    <property type="entry name" value="IQCD"/>
    <property type="match status" value="1"/>
</dbReference>
<dbReference type="EMBL" id="MPUH01001198">
    <property type="protein sequence ID" value="OMJ69445.1"/>
    <property type="molecule type" value="Genomic_DNA"/>
</dbReference>
<protein>
    <submittedName>
        <fullName evidence="1">Uncharacterized protein</fullName>
    </submittedName>
</protein>
<dbReference type="SMART" id="SM00015">
    <property type="entry name" value="IQ"/>
    <property type="match status" value="2"/>
</dbReference>
<dbReference type="AlphaFoldDB" id="A0A1R2AYA8"/>
<proteinExistence type="predicted"/>
<organism evidence="1 2">
    <name type="scientific">Stentor coeruleus</name>
    <dbReference type="NCBI Taxonomy" id="5963"/>
    <lineage>
        <taxon>Eukaryota</taxon>
        <taxon>Sar</taxon>
        <taxon>Alveolata</taxon>
        <taxon>Ciliophora</taxon>
        <taxon>Postciliodesmatophora</taxon>
        <taxon>Heterotrichea</taxon>
        <taxon>Heterotrichida</taxon>
        <taxon>Stentoridae</taxon>
        <taxon>Stentor</taxon>
    </lineage>
</organism>
<gene>
    <name evidence="1" type="ORF">SteCoe_32841</name>
</gene>
<evidence type="ECO:0000313" key="2">
    <source>
        <dbReference type="Proteomes" id="UP000187209"/>
    </source>
</evidence>
<dbReference type="Pfam" id="PF00612">
    <property type="entry name" value="IQ"/>
    <property type="match status" value="2"/>
</dbReference>
<name>A0A1R2AYA8_9CILI</name>
<dbReference type="PROSITE" id="PS50096">
    <property type="entry name" value="IQ"/>
    <property type="match status" value="2"/>
</dbReference>
<dbReference type="Proteomes" id="UP000187209">
    <property type="component" value="Unassembled WGS sequence"/>
</dbReference>
<accession>A0A1R2AYA8</accession>
<evidence type="ECO:0000313" key="1">
    <source>
        <dbReference type="EMBL" id="OMJ69445.1"/>
    </source>
</evidence>
<keyword evidence="2" id="KW-1185">Reference proteome</keyword>